<dbReference type="OrthoDB" id="653285at2759"/>
<dbReference type="GO" id="GO:0005576">
    <property type="term" value="C:extracellular region"/>
    <property type="evidence" value="ECO:0007669"/>
    <property type="project" value="UniProtKB-SubCell"/>
</dbReference>
<dbReference type="PANTHER" id="PTHR33920:SF2">
    <property type="entry name" value="THIONIN-2.1-RELATED"/>
    <property type="match status" value="1"/>
</dbReference>
<dbReference type="GO" id="GO:0006952">
    <property type="term" value="P:defense response"/>
    <property type="evidence" value="ECO:0007669"/>
    <property type="project" value="UniProtKB-KW"/>
</dbReference>
<keyword evidence="3" id="KW-0964">Secreted</keyword>
<evidence type="ECO:0000256" key="4">
    <source>
        <dbReference type="ARBA" id="ARBA00022656"/>
    </source>
</evidence>
<dbReference type="PROSITE" id="PS00271">
    <property type="entry name" value="THIONIN"/>
    <property type="match status" value="1"/>
</dbReference>
<comment type="caution">
    <text evidence="10">The sequence shown here is derived from an EMBL/GenBank/DDBJ whole genome shotgun (WGS) entry which is preliminary data.</text>
</comment>
<comment type="similarity">
    <text evidence="8">Belongs to the plant thionin (TC 1.C.44) family. 4 C-C subfamily.</text>
</comment>
<protein>
    <recommendedName>
        <fullName evidence="12">Acidic protein</fullName>
    </recommendedName>
</protein>
<evidence type="ECO:0000313" key="10">
    <source>
        <dbReference type="EMBL" id="KAG8090589.1"/>
    </source>
</evidence>
<evidence type="ECO:0000313" key="11">
    <source>
        <dbReference type="Proteomes" id="UP000729402"/>
    </source>
</evidence>
<keyword evidence="5 9" id="KW-0732">Signal</keyword>
<sequence>MGGRNGKKSMIICVLLLGSVLEQFQVEAKSCCPTITARNIYNVCRFGGGSRSLCATVSGCKIVTATKCPPNLPYFQHGLIHHNFEESDLVDFCKLGCISSVCNNIYSTVVGDNKEEGNDVMDRCSDACSRFCTKQAAHEVTVAA</sequence>
<feature type="chain" id="PRO_5035270264" description="Acidic protein" evidence="9">
    <location>
        <begin position="29"/>
        <end position="144"/>
    </location>
</feature>
<dbReference type="GO" id="GO:0090729">
    <property type="term" value="F:toxin activity"/>
    <property type="evidence" value="ECO:0007669"/>
    <property type="project" value="UniProtKB-KW"/>
</dbReference>
<comment type="function">
    <text evidence="1">Thionins are small plant proteins which are toxic to animal cells. They seem to exert their toxic effect at the level of the cell membrane. Their precise function is not known.</text>
</comment>
<evidence type="ECO:0008006" key="12">
    <source>
        <dbReference type="Google" id="ProtNLM"/>
    </source>
</evidence>
<reference evidence="10" key="2">
    <citation type="submission" date="2021-02" db="EMBL/GenBank/DDBJ databases">
        <authorList>
            <person name="Kimball J.A."/>
            <person name="Haas M.W."/>
            <person name="Macchietto M."/>
            <person name="Kono T."/>
            <person name="Duquette J."/>
            <person name="Shao M."/>
        </authorList>
    </citation>
    <scope>NUCLEOTIDE SEQUENCE</scope>
    <source>
        <tissue evidence="10">Fresh leaf tissue</tissue>
    </source>
</reference>
<keyword evidence="7" id="KW-1015">Disulfide bond</keyword>
<reference evidence="10" key="1">
    <citation type="journal article" date="2021" name="bioRxiv">
        <title>Whole Genome Assembly and Annotation of Northern Wild Rice, Zizania palustris L., Supports a Whole Genome Duplication in the Zizania Genus.</title>
        <authorList>
            <person name="Haas M."/>
            <person name="Kono T."/>
            <person name="Macchietto M."/>
            <person name="Millas R."/>
            <person name="McGilp L."/>
            <person name="Shao M."/>
            <person name="Duquette J."/>
            <person name="Hirsch C.N."/>
            <person name="Kimball J."/>
        </authorList>
    </citation>
    <scope>NUCLEOTIDE SEQUENCE</scope>
    <source>
        <tissue evidence="10">Fresh leaf tissue</tissue>
    </source>
</reference>
<organism evidence="10 11">
    <name type="scientific">Zizania palustris</name>
    <name type="common">Northern wild rice</name>
    <dbReference type="NCBI Taxonomy" id="103762"/>
    <lineage>
        <taxon>Eukaryota</taxon>
        <taxon>Viridiplantae</taxon>
        <taxon>Streptophyta</taxon>
        <taxon>Embryophyta</taxon>
        <taxon>Tracheophyta</taxon>
        <taxon>Spermatophyta</taxon>
        <taxon>Magnoliopsida</taxon>
        <taxon>Liliopsida</taxon>
        <taxon>Poales</taxon>
        <taxon>Poaceae</taxon>
        <taxon>BOP clade</taxon>
        <taxon>Oryzoideae</taxon>
        <taxon>Oryzeae</taxon>
        <taxon>Zizaniinae</taxon>
        <taxon>Zizania</taxon>
    </lineage>
</organism>
<gene>
    <name evidence="10" type="ORF">GUJ93_ZPchr0011g28375</name>
</gene>
<evidence type="ECO:0000256" key="3">
    <source>
        <dbReference type="ARBA" id="ARBA00022525"/>
    </source>
</evidence>
<evidence type="ECO:0000256" key="9">
    <source>
        <dbReference type="SAM" id="SignalP"/>
    </source>
</evidence>
<dbReference type="FunFam" id="3.30.1350.10:FF:000001">
    <property type="entry name" value="Hellethionin-D"/>
    <property type="match status" value="1"/>
</dbReference>
<name>A0A8J5WL35_ZIZPA</name>
<evidence type="ECO:0000256" key="8">
    <source>
        <dbReference type="ARBA" id="ARBA00043965"/>
    </source>
</evidence>
<dbReference type="AlphaFoldDB" id="A0A8J5WL35"/>
<accession>A0A8J5WL35</accession>
<evidence type="ECO:0000256" key="5">
    <source>
        <dbReference type="ARBA" id="ARBA00022729"/>
    </source>
</evidence>
<keyword evidence="4" id="KW-0800">Toxin</keyword>
<keyword evidence="11" id="KW-1185">Reference proteome</keyword>
<dbReference type="InterPro" id="IPR001010">
    <property type="entry name" value="Thionin"/>
</dbReference>
<feature type="signal peptide" evidence="9">
    <location>
        <begin position="1"/>
        <end position="28"/>
    </location>
</feature>
<comment type="subcellular location">
    <subcellularLocation>
        <location evidence="2">Secreted</location>
    </subcellularLocation>
</comment>
<dbReference type="Proteomes" id="UP000729402">
    <property type="component" value="Unassembled WGS sequence"/>
</dbReference>
<keyword evidence="6" id="KW-0611">Plant defense</keyword>
<evidence type="ECO:0000256" key="6">
    <source>
        <dbReference type="ARBA" id="ARBA00022821"/>
    </source>
</evidence>
<evidence type="ECO:0000256" key="2">
    <source>
        <dbReference type="ARBA" id="ARBA00004613"/>
    </source>
</evidence>
<dbReference type="EMBL" id="JAAALK010000081">
    <property type="protein sequence ID" value="KAG8090589.1"/>
    <property type="molecule type" value="Genomic_DNA"/>
</dbReference>
<dbReference type="PANTHER" id="PTHR33920">
    <property type="entry name" value="THIONIN-2.1-RELATED"/>
    <property type="match status" value="1"/>
</dbReference>
<evidence type="ECO:0000256" key="7">
    <source>
        <dbReference type="ARBA" id="ARBA00023157"/>
    </source>
</evidence>
<evidence type="ECO:0000256" key="1">
    <source>
        <dbReference type="ARBA" id="ARBA00002847"/>
    </source>
</evidence>
<proteinExistence type="inferred from homology"/>
<dbReference type="Pfam" id="PF00321">
    <property type="entry name" value="Thionin"/>
    <property type="match status" value="1"/>
</dbReference>